<dbReference type="EMBL" id="CP133620">
    <property type="protein sequence ID" value="WMV44222.1"/>
    <property type="molecule type" value="Genomic_DNA"/>
</dbReference>
<keyword evidence="2" id="KW-1185">Reference proteome</keyword>
<dbReference type="PANTHER" id="PTHR33103:SF27">
    <property type="entry name" value="OS04G0594700 PROTEIN"/>
    <property type="match status" value="1"/>
</dbReference>
<name>A0AAF0ZM41_SOLVR</name>
<accession>A0AAF0ZM41</accession>
<dbReference type="Proteomes" id="UP001234989">
    <property type="component" value="Chromosome 9"/>
</dbReference>
<organism evidence="1 2">
    <name type="scientific">Solanum verrucosum</name>
    <dbReference type="NCBI Taxonomy" id="315347"/>
    <lineage>
        <taxon>Eukaryota</taxon>
        <taxon>Viridiplantae</taxon>
        <taxon>Streptophyta</taxon>
        <taxon>Embryophyta</taxon>
        <taxon>Tracheophyta</taxon>
        <taxon>Spermatophyta</taxon>
        <taxon>Magnoliopsida</taxon>
        <taxon>eudicotyledons</taxon>
        <taxon>Gunneridae</taxon>
        <taxon>Pentapetalae</taxon>
        <taxon>asterids</taxon>
        <taxon>lamiids</taxon>
        <taxon>Solanales</taxon>
        <taxon>Solanaceae</taxon>
        <taxon>Solanoideae</taxon>
        <taxon>Solaneae</taxon>
        <taxon>Solanum</taxon>
    </lineage>
</organism>
<reference evidence="1" key="1">
    <citation type="submission" date="2023-08" db="EMBL/GenBank/DDBJ databases">
        <title>A de novo genome assembly of Solanum verrucosum Schlechtendal, a Mexican diploid species geographically isolated from the other diploid A-genome species in potato relatives.</title>
        <authorList>
            <person name="Hosaka K."/>
        </authorList>
    </citation>
    <scope>NUCLEOTIDE SEQUENCE</scope>
    <source>
        <tissue evidence="1">Young leaves</tissue>
    </source>
</reference>
<evidence type="ECO:0000313" key="2">
    <source>
        <dbReference type="Proteomes" id="UP001234989"/>
    </source>
</evidence>
<evidence type="ECO:0000313" key="1">
    <source>
        <dbReference type="EMBL" id="WMV44222.1"/>
    </source>
</evidence>
<proteinExistence type="predicted"/>
<dbReference type="AlphaFoldDB" id="A0AAF0ZM41"/>
<dbReference type="Pfam" id="PF05056">
    <property type="entry name" value="DUF674"/>
    <property type="match status" value="1"/>
</dbReference>
<protein>
    <recommendedName>
        <fullName evidence="3">DUF674 family protein</fullName>
    </recommendedName>
</protein>
<evidence type="ECO:0008006" key="3">
    <source>
        <dbReference type="Google" id="ProtNLM"/>
    </source>
</evidence>
<sequence length="589" mass="65842">MAANDQESKVPLKLLIDDKNKRVIAAEANKDFVDILFSFLTFPIGTIIRLTNNNQSMPKIPTCMNNLYKSVENLSVNRLYTENCKSILLNPRNPCIEDCLKLKVKIDDSVSNKYFKCSNDNCSNKSWLVNVKCSCEGKTSKEIFSDVRNPTNDYLGVFIKGGIEFIISDDLRVLPGSPISLVQLFSDLGYNHMNHIREMFVEVGKEEILRLLICSLISKSPLTEVFINKQAIVDNNIMTEPRISQVFAEPRNVFSIEINLKLILSKSRNKILYAEAEDSFVDFLFSFLTFPIGSVITTLKGISGLGCIDNLYKSVTDLESQWFSFSSYQNRLLNPGVAPKHKCQNVLLPIFVELPDHNKLIDPRDISGGISEFGRFTKSPSLFIVSDDLEVKPMCSTSSFGLLKELNVPLFDIEEKVISFGKAEAQCLLQAALIGSSSALTLALSSFLKTQREEGGCGLGSIDNLYKSVEALDSKWFNTYPTSNGNASVENHIVLYHKSENAEVHFFDPMEPVPLKSKHPQKFRKFSKAPSLFYDVEEQVISVGESEALSLLKVSLMSSLSALTVVLNHMLKKHIDGDVKSNLRFSQAG</sequence>
<gene>
    <name evidence="1" type="ORF">MTR67_037607</name>
</gene>
<dbReference type="PANTHER" id="PTHR33103">
    <property type="entry name" value="OS01G0153900 PROTEIN"/>
    <property type="match status" value="1"/>
</dbReference>
<dbReference type="InterPro" id="IPR007750">
    <property type="entry name" value="DUF674"/>
</dbReference>